<dbReference type="InterPro" id="IPR018060">
    <property type="entry name" value="HTH_AraC"/>
</dbReference>
<dbReference type="InterPro" id="IPR053142">
    <property type="entry name" value="PchR_regulatory_protein"/>
</dbReference>
<evidence type="ECO:0000256" key="1">
    <source>
        <dbReference type="ARBA" id="ARBA00023015"/>
    </source>
</evidence>
<evidence type="ECO:0000313" key="4">
    <source>
        <dbReference type="EMBL" id="MFD2873473.1"/>
    </source>
</evidence>
<dbReference type="Proteomes" id="UP001597557">
    <property type="component" value="Unassembled WGS sequence"/>
</dbReference>
<proteinExistence type="predicted"/>
<dbReference type="PANTHER" id="PTHR47893:SF1">
    <property type="entry name" value="REGULATORY PROTEIN PCHR"/>
    <property type="match status" value="1"/>
</dbReference>
<keyword evidence="2" id="KW-0804">Transcription</keyword>
<feature type="domain" description="HTH araC/xylS-type" evidence="3">
    <location>
        <begin position="231"/>
        <end position="330"/>
    </location>
</feature>
<protein>
    <submittedName>
        <fullName evidence="4">Helix-turn-helix domain-containing protein</fullName>
    </submittedName>
</protein>
<accession>A0ABW5YDP2</accession>
<dbReference type="Gene3D" id="1.10.10.60">
    <property type="entry name" value="Homeodomain-like"/>
    <property type="match status" value="1"/>
</dbReference>
<reference evidence="5" key="1">
    <citation type="journal article" date="2019" name="Int. J. Syst. Evol. Microbiol.">
        <title>The Global Catalogue of Microorganisms (GCM) 10K type strain sequencing project: providing services to taxonomists for standard genome sequencing and annotation.</title>
        <authorList>
            <consortium name="The Broad Institute Genomics Platform"/>
            <consortium name="The Broad Institute Genome Sequencing Center for Infectious Disease"/>
            <person name="Wu L."/>
            <person name="Ma J."/>
        </authorList>
    </citation>
    <scope>NUCLEOTIDE SEQUENCE [LARGE SCALE GENOMIC DNA]</scope>
    <source>
        <strain evidence="5">KCTC 22437</strain>
    </source>
</reference>
<dbReference type="PANTHER" id="PTHR47893">
    <property type="entry name" value="REGULATORY PROTEIN PCHR"/>
    <property type="match status" value="1"/>
</dbReference>
<sequence length="332" mass="38525">MMVSTKWRKIDLSKAAPLIYLRYFKKRITTPSLNVREHFYINEKFASGEVFFEKIQEGFWMIAIEIKAKENTHYFFSTKDKIDFYSVNFFSGSLNIGYQDQKDIYWAKNYVLHLDGKITHDIYVKANTVLKYNRLIFTQTFLNVLIGNDQHISLVTHECSGDVINRAAAKSEIFLQNRLFNVLRNERNDNHYRASLFSIVYGLATSFIKNSSPQKKIADESSAKKNNPTMFKAAMILEAHLSDGFPGISKIASDCNISMSKLKRDFKKTFGITPLYYFRNLQIAYSMDSFKVPDKTVKEVAFDFGFKKSSSFSNWYKKLNGMASPKFYERGN</sequence>
<comment type="caution">
    <text evidence="4">The sequence shown here is derived from an EMBL/GenBank/DDBJ whole genome shotgun (WGS) entry which is preliminary data.</text>
</comment>
<organism evidence="4 5">
    <name type="scientific">Mucilaginibacter ximonensis</name>
    <dbReference type="NCBI Taxonomy" id="538021"/>
    <lineage>
        <taxon>Bacteria</taxon>
        <taxon>Pseudomonadati</taxon>
        <taxon>Bacteroidota</taxon>
        <taxon>Sphingobacteriia</taxon>
        <taxon>Sphingobacteriales</taxon>
        <taxon>Sphingobacteriaceae</taxon>
        <taxon>Mucilaginibacter</taxon>
    </lineage>
</organism>
<dbReference type="SMART" id="SM00342">
    <property type="entry name" value="HTH_ARAC"/>
    <property type="match status" value="1"/>
</dbReference>
<keyword evidence="5" id="KW-1185">Reference proteome</keyword>
<dbReference type="SUPFAM" id="SSF46689">
    <property type="entry name" value="Homeodomain-like"/>
    <property type="match status" value="1"/>
</dbReference>
<dbReference type="PROSITE" id="PS01124">
    <property type="entry name" value="HTH_ARAC_FAMILY_2"/>
    <property type="match status" value="1"/>
</dbReference>
<dbReference type="Pfam" id="PF12833">
    <property type="entry name" value="HTH_18"/>
    <property type="match status" value="1"/>
</dbReference>
<evidence type="ECO:0000256" key="2">
    <source>
        <dbReference type="ARBA" id="ARBA00023163"/>
    </source>
</evidence>
<dbReference type="EMBL" id="JBHUPD010000002">
    <property type="protein sequence ID" value="MFD2873473.1"/>
    <property type="molecule type" value="Genomic_DNA"/>
</dbReference>
<evidence type="ECO:0000313" key="5">
    <source>
        <dbReference type="Proteomes" id="UP001597557"/>
    </source>
</evidence>
<keyword evidence="1" id="KW-0805">Transcription regulation</keyword>
<gene>
    <name evidence="4" type="ORF">ACFS5N_13390</name>
</gene>
<dbReference type="RefSeq" id="WP_377186283.1">
    <property type="nucleotide sequence ID" value="NZ_JBHUPD010000002.1"/>
</dbReference>
<dbReference type="InterPro" id="IPR009057">
    <property type="entry name" value="Homeodomain-like_sf"/>
</dbReference>
<evidence type="ECO:0000259" key="3">
    <source>
        <dbReference type="PROSITE" id="PS01124"/>
    </source>
</evidence>
<name>A0ABW5YDP2_9SPHI</name>